<sequence>MYWAVSIQRHLLFQRLWRSVPVKRPVRGGYSHPLDERVNANAKRDKKTVCEKGEESTWLDHCLVNIYPRHLVSPRDLQRRSNAPILEHRLDHIVSLISPKNCLSRSECLHPGHQDGDINRLG</sequence>
<evidence type="ECO:0000313" key="1">
    <source>
        <dbReference type="EMBL" id="EEQ31738.1"/>
    </source>
</evidence>
<gene>
    <name evidence="1" type="ORF">MCYG_04557</name>
</gene>
<proteinExistence type="predicted"/>
<name>C5FNN5_ARTOC</name>
<accession>C5FNN5</accession>
<dbReference type="RefSeq" id="XP_002846820.1">
    <property type="nucleotide sequence ID" value="XM_002846774.1"/>
</dbReference>
<dbReference type="VEuPathDB" id="FungiDB:MCYG_04557"/>
<dbReference type="EMBL" id="DS995704">
    <property type="protein sequence ID" value="EEQ31738.1"/>
    <property type="molecule type" value="Genomic_DNA"/>
</dbReference>
<reference evidence="2" key="1">
    <citation type="journal article" date="2012" name="MBio">
        <title>Comparative genome analysis of Trichophyton rubrum and related dermatophytes reveals candidate genes involved in infection.</title>
        <authorList>
            <person name="Martinez D.A."/>
            <person name="Oliver B.G."/>
            <person name="Graeser Y."/>
            <person name="Goldberg J.M."/>
            <person name="Li W."/>
            <person name="Martinez-Rossi N.M."/>
            <person name="Monod M."/>
            <person name="Shelest E."/>
            <person name="Barton R.C."/>
            <person name="Birch E."/>
            <person name="Brakhage A.A."/>
            <person name="Chen Z."/>
            <person name="Gurr S.J."/>
            <person name="Heiman D."/>
            <person name="Heitman J."/>
            <person name="Kosti I."/>
            <person name="Rossi A."/>
            <person name="Saif S."/>
            <person name="Samalova M."/>
            <person name="Saunders C.W."/>
            <person name="Shea T."/>
            <person name="Summerbell R.C."/>
            <person name="Xu J."/>
            <person name="Young S."/>
            <person name="Zeng Q."/>
            <person name="Birren B.W."/>
            <person name="Cuomo C.A."/>
            <person name="White T.C."/>
        </authorList>
    </citation>
    <scope>NUCLEOTIDE SEQUENCE [LARGE SCALE GENOMIC DNA]</scope>
    <source>
        <strain evidence="2">ATCC MYA-4605 / CBS 113480</strain>
    </source>
</reference>
<dbReference type="Proteomes" id="UP000002035">
    <property type="component" value="Unassembled WGS sequence"/>
</dbReference>
<dbReference type="GeneID" id="9229935"/>
<dbReference type="AlphaFoldDB" id="C5FNN5"/>
<keyword evidence="2" id="KW-1185">Reference proteome</keyword>
<protein>
    <submittedName>
        <fullName evidence="1">Uncharacterized protein</fullName>
    </submittedName>
</protein>
<dbReference type="HOGENOM" id="CLU_2026172_0_0_1"/>
<evidence type="ECO:0000313" key="2">
    <source>
        <dbReference type="Proteomes" id="UP000002035"/>
    </source>
</evidence>
<organism evidence="1 2">
    <name type="scientific">Arthroderma otae (strain ATCC MYA-4605 / CBS 113480)</name>
    <name type="common">Microsporum canis</name>
    <dbReference type="NCBI Taxonomy" id="554155"/>
    <lineage>
        <taxon>Eukaryota</taxon>
        <taxon>Fungi</taxon>
        <taxon>Dikarya</taxon>
        <taxon>Ascomycota</taxon>
        <taxon>Pezizomycotina</taxon>
        <taxon>Eurotiomycetes</taxon>
        <taxon>Eurotiomycetidae</taxon>
        <taxon>Onygenales</taxon>
        <taxon>Arthrodermataceae</taxon>
        <taxon>Microsporum</taxon>
    </lineage>
</organism>